<evidence type="ECO:0000259" key="9">
    <source>
        <dbReference type="Pfam" id="PF12950"/>
    </source>
</evidence>
<dbReference type="PROSITE" id="PS00092">
    <property type="entry name" value="N6_MTASE"/>
    <property type="match status" value="1"/>
</dbReference>
<dbReference type="Pfam" id="PF07669">
    <property type="entry name" value="Eco57I"/>
    <property type="match status" value="1"/>
</dbReference>
<evidence type="ECO:0000256" key="4">
    <source>
        <dbReference type="ARBA" id="ARBA00022691"/>
    </source>
</evidence>
<evidence type="ECO:0000256" key="6">
    <source>
        <dbReference type="ARBA" id="ARBA00023125"/>
    </source>
</evidence>
<dbReference type="Gene3D" id="3.40.50.150">
    <property type="entry name" value="Vaccinia Virus protein VP39"/>
    <property type="match status" value="1"/>
</dbReference>
<feature type="domain" description="Type II methyltransferase M.TaqI-like" evidence="8">
    <location>
        <begin position="665"/>
        <end position="906"/>
    </location>
</feature>
<comment type="caution">
    <text evidence="10">The sequence shown here is derived from an EMBL/GenBank/DDBJ whole genome shotgun (WGS) entry which is preliminary data.</text>
</comment>
<keyword evidence="11" id="KW-1185">Reference proteome</keyword>
<keyword evidence="3" id="KW-0808">Transferase</keyword>
<dbReference type="GO" id="GO:0008168">
    <property type="term" value="F:methyltransferase activity"/>
    <property type="evidence" value="ECO:0007669"/>
    <property type="project" value="UniProtKB-KW"/>
</dbReference>
<keyword evidence="2 10" id="KW-0489">Methyltransferase</keyword>
<dbReference type="Pfam" id="PF12950">
    <property type="entry name" value="TaqI_C"/>
    <property type="match status" value="1"/>
</dbReference>
<dbReference type="PANTHER" id="PTHR33841:SF1">
    <property type="entry name" value="DNA METHYLTRANSFERASE A"/>
    <property type="match status" value="1"/>
</dbReference>
<dbReference type="InterPro" id="IPR002052">
    <property type="entry name" value="DNA_methylase_N6_adenine_CS"/>
</dbReference>
<evidence type="ECO:0000256" key="1">
    <source>
        <dbReference type="ARBA" id="ARBA00011900"/>
    </source>
</evidence>
<reference evidence="10 11" key="1">
    <citation type="journal article" date="2020" name="ISME J.">
        <title>Comparative genomics reveals insights into cyanobacterial evolution and habitat adaptation.</title>
        <authorList>
            <person name="Chen M.Y."/>
            <person name="Teng W.K."/>
            <person name="Zhao L."/>
            <person name="Hu C.X."/>
            <person name="Zhou Y.K."/>
            <person name="Han B.P."/>
            <person name="Song L.R."/>
            <person name="Shu W.S."/>
        </authorList>
    </citation>
    <scope>NUCLEOTIDE SEQUENCE [LARGE SCALE GENOMIC DNA]</scope>
    <source>
        <strain evidence="10 11">FACHB-1050</strain>
    </source>
</reference>
<evidence type="ECO:0000313" key="10">
    <source>
        <dbReference type="EMBL" id="MBD2319679.1"/>
    </source>
</evidence>
<evidence type="ECO:0000313" key="11">
    <source>
        <dbReference type="Proteomes" id="UP000618445"/>
    </source>
</evidence>
<sequence length="1230" mass="141256">MNLTIFNQLDFLPALREFFKVLQVPIAAVTDKPIAARDILESNYKENESFRLIDEVYFLGMVDDAAFRGGKSLDISQIKSDYDGIVIFGVTLKVREGGRDGGLLPTRSQLAEIARAFNREFCYTPVVVVFRYAGADGEYLAFANTERSKFKRNREGEKAGKVTLLRDIDINNTHSGHKKILADLKIPNAGKDRVDSFDKLYKYWQKVLDVSLLNKQFYKEVSTWYFHACKQVVFPKDAKPDNQESLIRLITRLMFVWFLKEKGLVPDALFDKEDIQSILKSLEPQESTYYKAILQNLFFATLNTEGKREFIKESSGGRNSRYMVHNTFRYQDYFQQPDRVIEDYFADIPFLNGGLFECLDRRDENEPEVRIDGFSNNSKNPLSVPNELFFGELQDVDLNADFGTSRKKYQVRGLVEIFKSYKFTIAENTPFEEDVALDPELLGQVFENLLAAYNPETQTTARKQTGSFYTPREIVNYMVDESLIAYLKYQLLNKNVVFLEVGKRQTDIFGNEYKAGQLTIQEQLNQNPFKGKESELEQKLRQLLSFDDVNPFVGDDAIQKRLIQALDNCKILDPACGSGAFPMGVLQKMVHILAKLDPHNERWKHQQKEREILPVLEDLQQAQKISYEQARDAAVSQLRDRLAQIEADFANNEKDYPRKLFLIENCIYGVDIQPIALQIAKLRCFISLIVEQRVDNSQHNRGILPLPNLETKFVAANSLIRFSDQMNLRSPAVEVLEKELKEVRQKHFTARSKATKDKYRNRDQELRNAIGDLLKGTGLEVALADSLARWNPYNQNTSADFFDAEWMFGIGDGFDIVIGNPPYVRQEQIKELKPFLNKQYECYTGVADLYVYFYEKAIQMLKDNGNIAYISSNKWFKANYGVPLRKYIAENCQIHTITDFGELSVFSAATFPMIFIATKRKVKQQSPIFTQVKSLDPPYPDVEALISQTGKTLPVGAINKSEWMLTNSGVSDILKRMERAGIKLGEYVDGQIYYGIKTGFNKAFIIDDNTRDELIKADPNSTQIIKPLAVGDDVRKWQIRESNQWLIFTKKGMDIKQYPAIEKHLSLYKERLENRAGDSKWFELQASPAEVERFEKPKIIYPDIAKESRFAFDPHQKYINDLVFAIPISDFYLLGILNSSLIWYYLSKNSAVLGDADKGGRLRLKKIYVSKIPIPTATEAEQKAIETLVQKCLEAKGQNVTQWEQEIDAMVARLYGLSDEEMEIIRGNTD</sequence>
<comment type="catalytic activity">
    <reaction evidence="7">
        <text>a 2'-deoxyadenosine in DNA + S-adenosyl-L-methionine = an N(6)-methyl-2'-deoxyadenosine in DNA + S-adenosyl-L-homocysteine + H(+)</text>
        <dbReference type="Rhea" id="RHEA:15197"/>
        <dbReference type="Rhea" id="RHEA-COMP:12418"/>
        <dbReference type="Rhea" id="RHEA-COMP:12419"/>
        <dbReference type="ChEBI" id="CHEBI:15378"/>
        <dbReference type="ChEBI" id="CHEBI:57856"/>
        <dbReference type="ChEBI" id="CHEBI:59789"/>
        <dbReference type="ChEBI" id="CHEBI:90615"/>
        <dbReference type="ChEBI" id="CHEBI:90616"/>
        <dbReference type="EC" id="2.1.1.72"/>
    </reaction>
</comment>
<dbReference type="PANTHER" id="PTHR33841">
    <property type="entry name" value="DNA METHYLTRANSFERASE YEEA-RELATED"/>
    <property type="match status" value="1"/>
</dbReference>
<dbReference type="GO" id="GO:0032259">
    <property type="term" value="P:methylation"/>
    <property type="evidence" value="ECO:0007669"/>
    <property type="project" value="UniProtKB-KW"/>
</dbReference>
<dbReference type="InterPro" id="IPR050953">
    <property type="entry name" value="N4_N6_ade-DNA_methylase"/>
</dbReference>
<dbReference type="InterPro" id="IPR011639">
    <property type="entry name" value="MethylTrfase_TaqI-like_dom"/>
</dbReference>
<accession>A0ABR8CJB7</accession>
<dbReference type="PRINTS" id="PR00507">
    <property type="entry name" value="N12N6MTFRASE"/>
</dbReference>
<evidence type="ECO:0000256" key="2">
    <source>
        <dbReference type="ARBA" id="ARBA00022603"/>
    </source>
</evidence>
<evidence type="ECO:0000256" key="3">
    <source>
        <dbReference type="ARBA" id="ARBA00022679"/>
    </source>
</evidence>
<evidence type="ECO:0000259" key="8">
    <source>
        <dbReference type="Pfam" id="PF07669"/>
    </source>
</evidence>
<keyword evidence="6" id="KW-0238">DNA-binding</keyword>
<dbReference type="SUPFAM" id="SSF53335">
    <property type="entry name" value="S-adenosyl-L-methionine-dependent methyltransferases"/>
    <property type="match status" value="1"/>
</dbReference>
<dbReference type="EMBL" id="JACJQY010000060">
    <property type="protein sequence ID" value="MBD2319679.1"/>
    <property type="molecule type" value="Genomic_DNA"/>
</dbReference>
<keyword evidence="4" id="KW-0949">S-adenosyl-L-methionine</keyword>
<dbReference type="InterPro" id="IPR029063">
    <property type="entry name" value="SAM-dependent_MTases_sf"/>
</dbReference>
<proteinExistence type="predicted"/>
<gene>
    <name evidence="10" type="ORF">H6G05_22930</name>
</gene>
<dbReference type="EC" id="2.1.1.72" evidence="1"/>
<dbReference type="Proteomes" id="UP000618445">
    <property type="component" value="Unassembled WGS sequence"/>
</dbReference>
<evidence type="ECO:0000256" key="7">
    <source>
        <dbReference type="ARBA" id="ARBA00047942"/>
    </source>
</evidence>
<protein>
    <recommendedName>
        <fullName evidence="1">site-specific DNA-methyltransferase (adenine-specific)</fullName>
        <ecNumber evidence="1">2.1.1.72</ecNumber>
    </recommendedName>
</protein>
<evidence type="ECO:0000256" key="5">
    <source>
        <dbReference type="ARBA" id="ARBA00022747"/>
    </source>
</evidence>
<name>A0ABR8CJB7_9CYAN</name>
<feature type="domain" description="TaqI-like C-terminal specificity" evidence="9">
    <location>
        <begin position="1027"/>
        <end position="1174"/>
    </location>
</feature>
<organism evidence="10 11">
    <name type="scientific">Phormidium tenue FACHB-1050</name>
    <dbReference type="NCBI Taxonomy" id="2692857"/>
    <lineage>
        <taxon>Bacteria</taxon>
        <taxon>Bacillati</taxon>
        <taxon>Cyanobacteriota</taxon>
        <taxon>Cyanophyceae</taxon>
        <taxon>Oscillatoriophycideae</taxon>
        <taxon>Oscillatoriales</taxon>
        <taxon>Oscillatoriaceae</taxon>
        <taxon>Phormidium</taxon>
    </lineage>
</organism>
<keyword evidence="5" id="KW-0680">Restriction system</keyword>
<dbReference type="RefSeq" id="WP_190581920.1">
    <property type="nucleotide sequence ID" value="NZ_CAWPQU010000057.1"/>
</dbReference>
<dbReference type="InterPro" id="IPR025931">
    <property type="entry name" value="TaqI_C"/>
</dbReference>